<name>A0ACC0B1V5_CATRO</name>
<dbReference type="EMBL" id="CM044704">
    <property type="protein sequence ID" value="KAI5666617.1"/>
    <property type="molecule type" value="Genomic_DNA"/>
</dbReference>
<organism evidence="1 2">
    <name type="scientific">Catharanthus roseus</name>
    <name type="common">Madagascar periwinkle</name>
    <name type="synonym">Vinca rosea</name>
    <dbReference type="NCBI Taxonomy" id="4058"/>
    <lineage>
        <taxon>Eukaryota</taxon>
        <taxon>Viridiplantae</taxon>
        <taxon>Streptophyta</taxon>
        <taxon>Embryophyta</taxon>
        <taxon>Tracheophyta</taxon>
        <taxon>Spermatophyta</taxon>
        <taxon>Magnoliopsida</taxon>
        <taxon>eudicotyledons</taxon>
        <taxon>Gunneridae</taxon>
        <taxon>Pentapetalae</taxon>
        <taxon>asterids</taxon>
        <taxon>lamiids</taxon>
        <taxon>Gentianales</taxon>
        <taxon>Apocynaceae</taxon>
        <taxon>Rauvolfioideae</taxon>
        <taxon>Vinceae</taxon>
        <taxon>Catharanthinae</taxon>
        <taxon>Catharanthus</taxon>
    </lineage>
</organism>
<proteinExistence type="predicted"/>
<gene>
    <name evidence="1" type="ORF">M9H77_16470</name>
</gene>
<protein>
    <submittedName>
        <fullName evidence="1">Uncharacterized protein</fullName>
    </submittedName>
</protein>
<keyword evidence="2" id="KW-1185">Reference proteome</keyword>
<evidence type="ECO:0000313" key="1">
    <source>
        <dbReference type="EMBL" id="KAI5666617.1"/>
    </source>
</evidence>
<sequence>MEVVLLFNSVEDLKGFKIKRLVPRGSLEELKGFNYVDPRTYEMNLDVESKGKGIALKAEHNSSDVTSYSEEEKDGLEERNYEPKAQVKDETERVNMVEGKITRLNIGKAKLDEIISMRRPTEMKLRLSYTSQISITQQGCSLDEFLLMYRYFLGNTLSLPVNENLGTDILSVDAHPVHYFIDELSPIVVLPPLTGSSINQFMEDIAEGIEEGSEGEHNAEGKGSCTAATPPPSSPVKAKNALNKHFYTKTTELRMLLLGICYVELALFPEKYNENLVKQFYVNLTEEFGNSKTSTYGQVYVRRHVIDFSPKNIAYYLNSLFRVFCGNSLSTTNVIAAYKERAHLHYTFATKKRINICIVIFRNILGQIDQKKASKIALLCSCLISGYLLGCRDLSLPSSSWVRALDHLVMLNHTASGMVPLSPTPSTQGHTSPGSGIMYWHRFRKMVNPEESVIMSSNMEVSGFLDGGIYNSMASLAASLCVLQSRTKELWELQHDCEITDVEAGYFMVWFSDNTEYYHVLEHGPWIILGHYLMVSKWKSNFRQE</sequence>
<evidence type="ECO:0000313" key="2">
    <source>
        <dbReference type="Proteomes" id="UP001060085"/>
    </source>
</evidence>
<reference evidence="2" key="1">
    <citation type="journal article" date="2023" name="Nat. Plants">
        <title>Single-cell RNA sequencing provides a high-resolution roadmap for understanding the multicellular compartmentation of specialized metabolism.</title>
        <authorList>
            <person name="Sun S."/>
            <person name="Shen X."/>
            <person name="Li Y."/>
            <person name="Li Y."/>
            <person name="Wang S."/>
            <person name="Li R."/>
            <person name="Zhang H."/>
            <person name="Shen G."/>
            <person name="Guo B."/>
            <person name="Wei J."/>
            <person name="Xu J."/>
            <person name="St-Pierre B."/>
            <person name="Chen S."/>
            <person name="Sun C."/>
        </authorList>
    </citation>
    <scope>NUCLEOTIDE SEQUENCE [LARGE SCALE GENOMIC DNA]</scope>
</reference>
<accession>A0ACC0B1V5</accession>
<dbReference type="Proteomes" id="UP001060085">
    <property type="component" value="Linkage Group LG04"/>
</dbReference>
<comment type="caution">
    <text evidence="1">The sequence shown here is derived from an EMBL/GenBank/DDBJ whole genome shotgun (WGS) entry which is preliminary data.</text>
</comment>